<dbReference type="EMBL" id="JASCZI010061838">
    <property type="protein sequence ID" value="MED6139604.1"/>
    <property type="molecule type" value="Genomic_DNA"/>
</dbReference>
<sequence>MCLEVQIARKQKKSLGQGMLGSKLDLCLDDGSDSTRSCPFPPGFGPCVDHAYLHRDLARAHKGDRCVSVVPVTVVEGVSDLVEVDNTCALPERVEEAVAAGMSSDECVWRLIEWRNRDESDAIEDVGTGVVVSLPEDMNEVVQGTQGRVSGNELLSNLKVVGDVENQVREGETEADDTLGVSTQWVCDIALAEGGKIQGLESDLSEESSEEDSFFEAA</sequence>
<comment type="caution">
    <text evidence="1">The sequence shown here is derived from an EMBL/GenBank/DDBJ whole genome shotgun (WGS) entry which is preliminary data.</text>
</comment>
<evidence type="ECO:0000313" key="2">
    <source>
        <dbReference type="Proteomes" id="UP001341840"/>
    </source>
</evidence>
<proteinExistence type="predicted"/>
<evidence type="ECO:0000313" key="1">
    <source>
        <dbReference type="EMBL" id="MED6139604.1"/>
    </source>
</evidence>
<name>A0ABU6STR4_9FABA</name>
<organism evidence="1 2">
    <name type="scientific">Stylosanthes scabra</name>
    <dbReference type="NCBI Taxonomy" id="79078"/>
    <lineage>
        <taxon>Eukaryota</taxon>
        <taxon>Viridiplantae</taxon>
        <taxon>Streptophyta</taxon>
        <taxon>Embryophyta</taxon>
        <taxon>Tracheophyta</taxon>
        <taxon>Spermatophyta</taxon>
        <taxon>Magnoliopsida</taxon>
        <taxon>eudicotyledons</taxon>
        <taxon>Gunneridae</taxon>
        <taxon>Pentapetalae</taxon>
        <taxon>rosids</taxon>
        <taxon>fabids</taxon>
        <taxon>Fabales</taxon>
        <taxon>Fabaceae</taxon>
        <taxon>Papilionoideae</taxon>
        <taxon>50 kb inversion clade</taxon>
        <taxon>dalbergioids sensu lato</taxon>
        <taxon>Dalbergieae</taxon>
        <taxon>Pterocarpus clade</taxon>
        <taxon>Stylosanthes</taxon>
    </lineage>
</organism>
<reference evidence="1 2" key="1">
    <citation type="journal article" date="2023" name="Plants (Basel)">
        <title>Bridging the Gap: Combining Genomics and Transcriptomics Approaches to Understand Stylosanthes scabra, an Orphan Legume from the Brazilian Caatinga.</title>
        <authorList>
            <person name="Ferreira-Neto J.R.C."/>
            <person name="da Silva M.D."/>
            <person name="Binneck E."/>
            <person name="de Melo N.F."/>
            <person name="da Silva R.H."/>
            <person name="de Melo A.L.T.M."/>
            <person name="Pandolfi V."/>
            <person name="Bustamante F.O."/>
            <person name="Brasileiro-Vidal A.C."/>
            <person name="Benko-Iseppon A.M."/>
        </authorList>
    </citation>
    <scope>NUCLEOTIDE SEQUENCE [LARGE SCALE GENOMIC DNA]</scope>
    <source>
        <tissue evidence="1">Leaves</tissue>
    </source>
</reference>
<protein>
    <submittedName>
        <fullName evidence="1">Uncharacterized protein</fullName>
    </submittedName>
</protein>
<keyword evidence="2" id="KW-1185">Reference proteome</keyword>
<accession>A0ABU6STR4</accession>
<dbReference type="Proteomes" id="UP001341840">
    <property type="component" value="Unassembled WGS sequence"/>
</dbReference>
<gene>
    <name evidence="1" type="ORF">PIB30_085401</name>
</gene>